<feature type="compositionally biased region" description="Basic and acidic residues" evidence="1">
    <location>
        <begin position="68"/>
        <end position="78"/>
    </location>
</feature>
<dbReference type="AlphaFoldDB" id="A0A5B7JG58"/>
<feature type="region of interest" description="Disordered" evidence="1">
    <location>
        <begin position="1"/>
        <end position="183"/>
    </location>
</feature>
<reference evidence="2 3" key="1">
    <citation type="submission" date="2019-05" db="EMBL/GenBank/DDBJ databases">
        <title>Another draft genome of Portunus trituberculatus and its Hox gene families provides insights of decapod evolution.</title>
        <authorList>
            <person name="Jeong J.-H."/>
            <person name="Song I."/>
            <person name="Kim S."/>
            <person name="Choi T."/>
            <person name="Kim D."/>
            <person name="Ryu S."/>
            <person name="Kim W."/>
        </authorList>
    </citation>
    <scope>NUCLEOTIDE SEQUENCE [LARGE SCALE GENOMIC DNA]</scope>
    <source>
        <tissue evidence="2">Muscle</tissue>
    </source>
</reference>
<accession>A0A5B7JG58</accession>
<evidence type="ECO:0000313" key="2">
    <source>
        <dbReference type="EMBL" id="MPC93146.1"/>
    </source>
</evidence>
<feature type="compositionally biased region" description="Basic and acidic residues" evidence="1">
    <location>
        <begin position="166"/>
        <end position="181"/>
    </location>
</feature>
<comment type="caution">
    <text evidence="2">The sequence shown here is derived from an EMBL/GenBank/DDBJ whole genome shotgun (WGS) entry which is preliminary data.</text>
</comment>
<proteinExistence type="predicted"/>
<feature type="region of interest" description="Disordered" evidence="1">
    <location>
        <begin position="197"/>
        <end position="241"/>
    </location>
</feature>
<feature type="compositionally biased region" description="Basic and acidic residues" evidence="1">
    <location>
        <begin position="218"/>
        <end position="228"/>
    </location>
</feature>
<evidence type="ECO:0000313" key="3">
    <source>
        <dbReference type="Proteomes" id="UP000324222"/>
    </source>
</evidence>
<dbReference type="EMBL" id="VSRR010093763">
    <property type="protein sequence ID" value="MPC93146.1"/>
    <property type="molecule type" value="Genomic_DNA"/>
</dbReference>
<gene>
    <name evidence="2" type="ORF">E2C01_088268</name>
</gene>
<feature type="compositionally biased region" description="Low complexity" evidence="1">
    <location>
        <begin position="121"/>
        <end position="131"/>
    </location>
</feature>
<evidence type="ECO:0000256" key="1">
    <source>
        <dbReference type="SAM" id="MobiDB-lite"/>
    </source>
</evidence>
<organism evidence="2 3">
    <name type="scientific">Portunus trituberculatus</name>
    <name type="common">Swimming crab</name>
    <name type="synonym">Neptunus trituberculatus</name>
    <dbReference type="NCBI Taxonomy" id="210409"/>
    <lineage>
        <taxon>Eukaryota</taxon>
        <taxon>Metazoa</taxon>
        <taxon>Ecdysozoa</taxon>
        <taxon>Arthropoda</taxon>
        <taxon>Crustacea</taxon>
        <taxon>Multicrustacea</taxon>
        <taxon>Malacostraca</taxon>
        <taxon>Eumalacostraca</taxon>
        <taxon>Eucarida</taxon>
        <taxon>Decapoda</taxon>
        <taxon>Pleocyemata</taxon>
        <taxon>Brachyura</taxon>
        <taxon>Eubrachyura</taxon>
        <taxon>Portunoidea</taxon>
        <taxon>Portunidae</taxon>
        <taxon>Portuninae</taxon>
        <taxon>Portunus</taxon>
    </lineage>
</organism>
<dbReference type="Proteomes" id="UP000324222">
    <property type="component" value="Unassembled WGS sequence"/>
</dbReference>
<name>A0A5B7JG58_PORTR</name>
<keyword evidence="3" id="KW-1185">Reference proteome</keyword>
<sequence length="301" mass="32447">MQFSVLHPPPPTPSPDAKRSVQSHQIRGPGGAVRGLEMPLKRSRPPKDDAWRIKKSRPTSVVSSCPPSRDRLVGRDWGEVAWRNRPGPPSVALGEGPAGRDTCPLALSPCLQDGMLTPSPRAASSVRSANRGPVSDDPPTSQQTHCPAHTSLHRVHVASGSADVSPPRHDPTRSDSHRPGDDLFLADACDRRVLLGSPRPSCSGWQDSGASLSLGPDGARRNSERHDGLPIGLEGDEGREFPPHGPSMYHRIMNYIDSGFEDAMGQRFDLERPVAPGTSTSPTRKGPILLGRAQPVRVFME</sequence>
<protein>
    <submittedName>
        <fullName evidence="2">Uncharacterized protein</fullName>
    </submittedName>
</protein>